<dbReference type="Gene3D" id="1.10.287.70">
    <property type="match status" value="1"/>
</dbReference>
<gene>
    <name evidence="9" type="ORF">CCMP2556_LOCUS43181</name>
</gene>
<dbReference type="SUPFAM" id="SSF47473">
    <property type="entry name" value="EF-hand"/>
    <property type="match status" value="1"/>
</dbReference>
<keyword evidence="3" id="KW-0106">Calcium</keyword>
<organism evidence="9 10">
    <name type="scientific">Durusdinium trenchii</name>
    <dbReference type="NCBI Taxonomy" id="1381693"/>
    <lineage>
        <taxon>Eukaryota</taxon>
        <taxon>Sar</taxon>
        <taxon>Alveolata</taxon>
        <taxon>Dinophyceae</taxon>
        <taxon>Suessiales</taxon>
        <taxon>Symbiodiniaceae</taxon>
        <taxon>Durusdinium</taxon>
    </lineage>
</organism>
<feature type="transmembrane region" description="Helical" evidence="7">
    <location>
        <begin position="423"/>
        <end position="446"/>
    </location>
</feature>
<protein>
    <recommendedName>
        <fullName evidence="8">EF-hand domain-containing protein</fullName>
    </recommendedName>
</protein>
<dbReference type="PROSITE" id="PS50222">
    <property type="entry name" value="EF_HAND_2"/>
    <property type="match status" value="1"/>
</dbReference>
<evidence type="ECO:0000256" key="5">
    <source>
        <dbReference type="ARBA" id="ARBA00023136"/>
    </source>
</evidence>
<keyword evidence="2 7" id="KW-0812">Transmembrane</keyword>
<feature type="compositionally biased region" description="Basic and acidic residues" evidence="6">
    <location>
        <begin position="738"/>
        <end position="751"/>
    </location>
</feature>
<dbReference type="InterPro" id="IPR011992">
    <property type="entry name" value="EF-hand-dom_pair"/>
</dbReference>
<dbReference type="Pfam" id="PF00520">
    <property type="entry name" value="Ion_trans"/>
    <property type="match status" value="1"/>
</dbReference>
<feature type="transmembrane region" description="Helical" evidence="7">
    <location>
        <begin position="192"/>
        <end position="211"/>
    </location>
</feature>
<feature type="transmembrane region" description="Helical" evidence="7">
    <location>
        <begin position="231"/>
        <end position="253"/>
    </location>
</feature>
<sequence>MARRSGSFTWSSSGRKSVKERSDPEIEEVICSCLKPWCRQVEEIIVRHHDELLARLGQSMDMGFAPTSLPGLSSETTPGSLGHIAECDELEATATAQTATAQTATTTPEGKMVKVFTDRMSRTETGKDEEGPQMSWKKLVIDDAQHEQRAIALSEQRRELAQKAPEVEEDKGDEAHRGTLAMMERFVESSRFEAVVAAVLISNSIFMGVQLQLAADSYGVASQTDIESDTAFVAVNTVYALLFTVELVFRIIAHRMSFFCTSDRASLFWNYLDISLVISSLLEVILVIAISVDGVDLGMSNRLRALRIIRLARLIRMMRAMRFFRGLRTLVYSIFYTLKALIWSLILLLMMMYLVGILLTDAVLAHVARFPTPDEIPVDSDEAVLYESFGSLHLAMHSLFRSITGGVDWAVYARAFAQVNWMWTYLFTSFIAFSVFAVLNVMTGVFCQRATELAERDKEAQLMAMQIETEHIMDEARRLFRSFDVVRQGSLTLMEVELMLQDEDVKAALAALDLVVYDPWRFFRLLDLNGNGAVTEEEFVEGCLRLRGPARTFDVASLAEENIRMKAKLASLEQQEVLSQQMISHFRVEMLQVGKLARQTSDYLNRCKASEKSVGYATSTEEEGPSMQDEGKQASKGRQTSPDSRVSFDGIEGADWTALRQASMRMAEATTSFATLMQQAGNTEAAQSPFDSVATLPSPPPSQLAPSPPMSQPEAIFFLEPEQPEGPVPERTIPGIPEEGRDETRRDRDGLHPSSDGLQPARRDRGSQGQGGTVAGQLQRDFDLPYFCDPEQ</sequence>
<evidence type="ECO:0000313" key="10">
    <source>
        <dbReference type="Proteomes" id="UP001642484"/>
    </source>
</evidence>
<dbReference type="Proteomes" id="UP001642484">
    <property type="component" value="Unassembled WGS sequence"/>
</dbReference>
<dbReference type="Gene3D" id="1.10.238.10">
    <property type="entry name" value="EF-hand"/>
    <property type="match status" value="1"/>
</dbReference>
<feature type="compositionally biased region" description="Pro residues" evidence="6">
    <location>
        <begin position="697"/>
        <end position="711"/>
    </location>
</feature>
<evidence type="ECO:0000259" key="8">
    <source>
        <dbReference type="PROSITE" id="PS50222"/>
    </source>
</evidence>
<evidence type="ECO:0000256" key="7">
    <source>
        <dbReference type="SAM" id="Phobius"/>
    </source>
</evidence>
<dbReference type="InterPro" id="IPR005821">
    <property type="entry name" value="Ion_trans_dom"/>
</dbReference>
<evidence type="ECO:0000256" key="6">
    <source>
        <dbReference type="SAM" id="MobiDB-lite"/>
    </source>
</evidence>
<comment type="caution">
    <text evidence="9">The sequence shown here is derived from an EMBL/GenBank/DDBJ whole genome shotgun (WGS) entry which is preliminary data.</text>
</comment>
<name>A0ABP0QPJ7_9DINO</name>
<reference evidence="9 10" key="1">
    <citation type="submission" date="2024-02" db="EMBL/GenBank/DDBJ databases">
        <authorList>
            <person name="Chen Y."/>
            <person name="Shah S."/>
            <person name="Dougan E. K."/>
            <person name="Thang M."/>
            <person name="Chan C."/>
        </authorList>
    </citation>
    <scope>NUCLEOTIDE SEQUENCE [LARGE SCALE GENOMIC DNA]</scope>
</reference>
<dbReference type="EMBL" id="CAXAMN010024762">
    <property type="protein sequence ID" value="CAK9089765.1"/>
    <property type="molecule type" value="Genomic_DNA"/>
</dbReference>
<evidence type="ECO:0000256" key="2">
    <source>
        <dbReference type="ARBA" id="ARBA00022692"/>
    </source>
</evidence>
<feature type="region of interest" description="Disordered" evidence="6">
    <location>
        <begin position="1"/>
        <end position="21"/>
    </location>
</feature>
<dbReference type="PANTHER" id="PTHR10037">
    <property type="entry name" value="VOLTAGE-GATED CATION CHANNEL CALCIUM AND SODIUM"/>
    <property type="match status" value="1"/>
</dbReference>
<accession>A0ABP0QPJ7</accession>
<feature type="compositionally biased region" description="Polar residues" evidence="6">
    <location>
        <begin position="1"/>
        <end position="15"/>
    </location>
</feature>
<feature type="transmembrane region" description="Helical" evidence="7">
    <location>
        <begin position="274"/>
        <end position="292"/>
    </location>
</feature>
<keyword evidence="5 7" id="KW-0472">Membrane</keyword>
<feature type="domain" description="EF-hand" evidence="8">
    <location>
        <begin position="521"/>
        <end position="549"/>
    </location>
</feature>
<dbReference type="InterPro" id="IPR043203">
    <property type="entry name" value="VGCC_Ca_Na"/>
</dbReference>
<evidence type="ECO:0000256" key="4">
    <source>
        <dbReference type="ARBA" id="ARBA00022989"/>
    </source>
</evidence>
<dbReference type="SUPFAM" id="SSF81324">
    <property type="entry name" value="Voltage-gated potassium channels"/>
    <property type="match status" value="1"/>
</dbReference>
<keyword evidence="4 7" id="KW-1133">Transmembrane helix</keyword>
<feature type="region of interest" description="Disordered" evidence="6">
    <location>
        <begin position="614"/>
        <end position="651"/>
    </location>
</feature>
<dbReference type="PROSITE" id="PS00018">
    <property type="entry name" value="EF_HAND_1"/>
    <property type="match status" value="1"/>
</dbReference>
<dbReference type="PANTHER" id="PTHR10037:SF62">
    <property type="entry name" value="SODIUM CHANNEL PROTEIN 60E"/>
    <property type="match status" value="1"/>
</dbReference>
<keyword evidence="10" id="KW-1185">Reference proteome</keyword>
<dbReference type="InterPro" id="IPR018247">
    <property type="entry name" value="EF_Hand_1_Ca_BS"/>
</dbReference>
<evidence type="ECO:0000256" key="3">
    <source>
        <dbReference type="ARBA" id="ARBA00022837"/>
    </source>
</evidence>
<feature type="transmembrane region" description="Helical" evidence="7">
    <location>
        <begin position="340"/>
        <end position="359"/>
    </location>
</feature>
<comment type="subcellular location">
    <subcellularLocation>
        <location evidence="1">Membrane</location>
        <topology evidence="1">Multi-pass membrane protein</topology>
    </subcellularLocation>
</comment>
<feature type="region of interest" description="Disordered" evidence="6">
    <location>
        <begin position="682"/>
        <end position="792"/>
    </location>
</feature>
<evidence type="ECO:0000313" key="9">
    <source>
        <dbReference type="EMBL" id="CAK9089765.1"/>
    </source>
</evidence>
<proteinExistence type="predicted"/>
<dbReference type="Gene3D" id="1.20.120.350">
    <property type="entry name" value="Voltage-gated potassium channels. Chain C"/>
    <property type="match status" value="1"/>
</dbReference>
<dbReference type="InterPro" id="IPR002048">
    <property type="entry name" value="EF_hand_dom"/>
</dbReference>
<evidence type="ECO:0000256" key="1">
    <source>
        <dbReference type="ARBA" id="ARBA00004141"/>
    </source>
</evidence>
<dbReference type="InterPro" id="IPR027359">
    <property type="entry name" value="Volt_channel_dom_sf"/>
</dbReference>